<organism evidence="1">
    <name type="scientific">Aureimonas frigidaquae</name>
    <dbReference type="NCBI Taxonomy" id="424757"/>
    <lineage>
        <taxon>Bacteria</taxon>
        <taxon>Pseudomonadati</taxon>
        <taxon>Pseudomonadota</taxon>
        <taxon>Alphaproteobacteria</taxon>
        <taxon>Hyphomicrobiales</taxon>
        <taxon>Aurantimonadaceae</taxon>
        <taxon>Aureimonas</taxon>
    </lineage>
</organism>
<dbReference type="EMBL" id="LC066375">
    <property type="protein sequence ID" value="BAT27232.1"/>
    <property type="molecule type" value="Genomic_DNA"/>
</dbReference>
<protein>
    <recommendedName>
        <fullName evidence="2">Oxidoreductase</fullName>
    </recommendedName>
</protein>
<proteinExistence type="predicted"/>
<dbReference type="InterPro" id="IPR008318">
    <property type="entry name" value="UCP030820"/>
</dbReference>
<dbReference type="AlphaFoldDB" id="A0A0P0YZY3"/>
<dbReference type="RefSeq" id="WP_062228312.1">
    <property type="nucleotide sequence ID" value="NZ_BBWR01000012.1"/>
</dbReference>
<evidence type="ECO:0008006" key="2">
    <source>
        <dbReference type="Google" id="ProtNLM"/>
    </source>
</evidence>
<accession>A0A0P0YZY3</accession>
<dbReference type="Pfam" id="PF06073">
    <property type="entry name" value="DUF934"/>
    <property type="match status" value="1"/>
</dbReference>
<reference evidence="1" key="1">
    <citation type="journal article" date="2015" name="Proc. Natl. Acad. Sci. U.S.A.">
        <title>Bacterial clade with the ribosomal RNA operon on a small plasmid rather than the chromosome.</title>
        <authorList>
            <person name="Anda M."/>
            <person name="Ohtsubo Y."/>
            <person name="Okubo T."/>
            <person name="Sugawara M."/>
            <person name="Nagata Y."/>
            <person name="Tsuda M."/>
            <person name="Minamisawa K."/>
            <person name="Mitsui H."/>
        </authorList>
    </citation>
    <scope>NUCLEOTIDE SEQUENCE</scope>
    <source>
        <strain evidence="1">JCM 14755</strain>
    </source>
</reference>
<dbReference type="OrthoDB" id="9800421at2"/>
<sequence length="170" mass="18525">MTRLILRDGTRENSFTPVDSVDALSLVDGAILVPLEVIDTALSDGRNTPIGLVVGNAIPETAIHPYLNRVSLIAITFPAFSDGRGLSLAMRLRRAGFTGTLRARGPVIADQFRDLLACGFDEIELPDGVAERQPEAQWRTAQEVVTLHYQQSYDHGSSILQKRLAARSKG</sequence>
<evidence type="ECO:0000313" key="1">
    <source>
        <dbReference type="EMBL" id="BAT27232.1"/>
    </source>
</evidence>
<name>A0A0P0YZY3_9HYPH</name>